<keyword evidence="6" id="KW-1185">Reference proteome</keyword>
<evidence type="ECO:0000259" key="4">
    <source>
        <dbReference type="PROSITE" id="PS50995"/>
    </source>
</evidence>
<proteinExistence type="predicted"/>
<keyword evidence="1" id="KW-0805">Transcription regulation</keyword>
<dbReference type="InterPro" id="IPR036388">
    <property type="entry name" value="WH-like_DNA-bd_sf"/>
</dbReference>
<reference evidence="5 6" key="1">
    <citation type="submission" date="2013-08" db="EMBL/GenBank/DDBJ databases">
        <title>The genome sequence of Skermanella stibiiresistens.</title>
        <authorList>
            <person name="Zhu W."/>
            <person name="Wang G."/>
        </authorList>
    </citation>
    <scope>NUCLEOTIDE SEQUENCE [LARGE SCALE GENOMIC DNA]</scope>
    <source>
        <strain evidence="5 6">SB22</strain>
    </source>
</reference>
<evidence type="ECO:0000256" key="2">
    <source>
        <dbReference type="ARBA" id="ARBA00023125"/>
    </source>
</evidence>
<dbReference type="Proteomes" id="UP000019486">
    <property type="component" value="Unassembled WGS sequence"/>
</dbReference>
<dbReference type="InterPro" id="IPR036390">
    <property type="entry name" value="WH_DNA-bd_sf"/>
</dbReference>
<dbReference type="GO" id="GO:0006950">
    <property type="term" value="P:response to stress"/>
    <property type="evidence" value="ECO:0007669"/>
    <property type="project" value="TreeGrafter"/>
</dbReference>
<dbReference type="GO" id="GO:0003677">
    <property type="term" value="F:DNA binding"/>
    <property type="evidence" value="ECO:0007669"/>
    <property type="project" value="UniProtKB-KW"/>
</dbReference>
<keyword evidence="2" id="KW-0238">DNA-binding</keyword>
<dbReference type="InterPro" id="IPR000835">
    <property type="entry name" value="HTH_MarR-typ"/>
</dbReference>
<evidence type="ECO:0000313" key="6">
    <source>
        <dbReference type="Proteomes" id="UP000019486"/>
    </source>
</evidence>
<dbReference type="PATRIC" id="fig|1385369.3.peg.4804"/>
<evidence type="ECO:0000313" key="5">
    <source>
        <dbReference type="EMBL" id="EWY38152.1"/>
    </source>
</evidence>
<dbReference type="PROSITE" id="PS50995">
    <property type="entry name" value="HTH_MARR_2"/>
    <property type="match status" value="1"/>
</dbReference>
<gene>
    <name evidence="5" type="ORF">N825_14660</name>
</gene>
<organism evidence="5 6">
    <name type="scientific">Skermanella stibiiresistens SB22</name>
    <dbReference type="NCBI Taxonomy" id="1385369"/>
    <lineage>
        <taxon>Bacteria</taxon>
        <taxon>Pseudomonadati</taxon>
        <taxon>Pseudomonadota</taxon>
        <taxon>Alphaproteobacteria</taxon>
        <taxon>Rhodospirillales</taxon>
        <taxon>Azospirillaceae</taxon>
        <taxon>Skermanella</taxon>
    </lineage>
</organism>
<dbReference type="PANTHER" id="PTHR33164">
    <property type="entry name" value="TRANSCRIPTIONAL REGULATOR, MARR FAMILY"/>
    <property type="match status" value="1"/>
</dbReference>
<feature type="domain" description="HTH marR-type" evidence="4">
    <location>
        <begin position="4"/>
        <end position="136"/>
    </location>
</feature>
<keyword evidence="3" id="KW-0804">Transcription</keyword>
<dbReference type="STRING" id="1385369.N825_14660"/>
<dbReference type="InterPro" id="IPR023187">
    <property type="entry name" value="Tscrpt_reg_MarR-type_CS"/>
</dbReference>
<dbReference type="SUPFAM" id="SSF46785">
    <property type="entry name" value="Winged helix' DNA-binding domain"/>
    <property type="match status" value="1"/>
</dbReference>
<dbReference type="InterPro" id="IPR039422">
    <property type="entry name" value="MarR/SlyA-like"/>
</dbReference>
<protein>
    <submittedName>
        <fullName evidence="5">MarR family transcriptional regulator</fullName>
    </submittedName>
</protein>
<name>W9H0D1_9PROT</name>
<dbReference type="Pfam" id="PF01047">
    <property type="entry name" value="MarR"/>
    <property type="match status" value="1"/>
</dbReference>
<accession>W9H0D1</accession>
<dbReference type="SMART" id="SM00347">
    <property type="entry name" value="HTH_MARR"/>
    <property type="match status" value="1"/>
</dbReference>
<dbReference type="Gene3D" id="1.10.10.10">
    <property type="entry name" value="Winged helix-like DNA-binding domain superfamily/Winged helix DNA-binding domain"/>
    <property type="match status" value="1"/>
</dbReference>
<dbReference type="PANTHER" id="PTHR33164:SF105">
    <property type="entry name" value="TRANSCRIPTIONAL REPRESSOR PROTEIN-RELATED"/>
    <property type="match status" value="1"/>
</dbReference>
<dbReference type="EMBL" id="AVFL01000020">
    <property type="protein sequence ID" value="EWY38152.1"/>
    <property type="molecule type" value="Genomic_DNA"/>
</dbReference>
<dbReference type="PROSITE" id="PS01117">
    <property type="entry name" value="HTH_MARR_1"/>
    <property type="match status" value="1"/>
</dbReference>
<sequence>MSNTPCACTTLRRVTRAVTAAYDAALAPSGLRVTQFSVLRTLARLGPLPVTRLAAEAALDRSTMGRNLDPLERRGLVRIAVGDADQRERVAHLTATGEAAIEAALPYWHEAQQRVTALVEPSALGALSDRLDALREA</sequence>
<evidence type="ECO:0000256" key="3">
    <source>
        <dbReference type="ARBA" id="ARBA00023163"/>
    </source>
</evidence>
<dbReference type="AlphaFoldDB" id="W9H0D1"/>
<dbReference type="GO" id="GO:0003700">
    <property type="term" value="F:DNA-binding transcription factor activity"/>
    <property type="evidence" value="ECO:0007669"/>
    <property type="project" value="InterPro"/>
</dbReference>
<comment type="caution">
    <text evidence="5">The sequence shown here is derived from an EMBL/GenBank/DDBJ whole genome shotgun (WGS) entry which is preliminary data.</text>
</comment>
<evidence type="ECO:0000256" key="1">
    <source>
        <dbReference type="ARBA" id="ARBA00023015"/>
    </source>
</evidence>